<name>A0A318S9H5_9DEIO</name>
<dbReference type="SMART" id="SM00382">
    <property type="entry name" value="AAA"/>
    <property type="match status" value="1"/>
</dbReference>
<comment type="caution">
    <text evidence="5">The sequence shown here is derived from an EMBL/GenBank/DDBJ whole genome shotgun (WGS) entry which is preliminary data.</text>
</comment>
<evidence type="ECO:0000313" key="5">
    <source>
        <dbReference type="EMBL" id="PYE55790.1"/>
    </source>
</evidence>
<dbReference type="InterPro" id="IPR003593">
    <property type="entry name" value="AAA+_ATPase"/>
</dbReference>
<dbReference type="InterPro" id="IPR050763">
    <property type="entry name" value="ABC_transporter_ATP-binding"/>
</dbReference>
<protein>
    <submittedName>
        <fullName evidence="5">ABC-2 type transport system ATP-binding protein</fullName>
    </submittedName>
</protein>
<evidence type="ECO:0000256" key="3">
    <source>
        <dbReference type="ARBA" id="ARBA00022840"/>
    </source>
</evidence>
<dbReference type="Gene3D" id="3.40.50.300">
    <property type="entry name" value="P-loop containing nucleotide triphosphate hydrolases"/>
    <property type="match status" value="1"/>
</dbReference>
<keyword evidence="2" id="KW-0547">Nucleotide-binding</keyword>
<dbReference type="AlphaFoldDB" id="A0A318S9H5"/>
<dbReference type="OrthoDB" id="9804819at2"/>
<dbReference type="CDD" id="cd03230">
    <property type="entry name" value="ABC_DR_subfamily_A"/>
    <property type="match status" value="1"/>
</dbReference>
<dbReference type="GO" id="GO:0005524">
    <property type="term" value="F:ATP binding"/>
    <property type="evidence" value="ECO:0007669"/>
    <property type="project" value="UniProtKB-KW"/>
</dbReference>
<keyword evidence="6" id="KW-1185">Reference proteome</keyword>
<dbReference type="InterPro" id="IPR003439">
    <property type="entry name" value="ABC_transporter-like_ATP-bd"/>
</dbReference>
<evidence type="ECO:0000256" key="2">
    <source>
        <dbReference type="ARBA" id="ARBA00022741"/>
    </source>
</evidence>
<sequence>MTALGLSKLGKRFGATWAVRELDLEVPEGELFALLGANGAGKTTTLRMIAGLLLPTEGDVSILGHSVTREPNAAKRPLAYLPDDPLLYGKLRPLEYLEFVAGLWGLSATSAARRAQELLTWLGLWEHRFEVVETYSRGMKQKLALAGALIHEPRVMLLDEPLTGLDAAAAKLVKDALRDFVASGGTIVLTTHILDVAERMADRIGIIAGGRLIAQGTLADLRAQSGEEGGTLEAVFLDLVARGSGRP</sequence>
<evidence type="ECO:0000259" key="4">
    <source>
        <dbReference type="PROSITE" id="PS50893"/>
    </source>
</evidence>
<dbReference type="InterPro" id="IPR027417">
    <property type="entry name" value="P-loop_NTPase"/>
</dbReference>
<dbReference type="PROSITE" id="PS50893">
    <property type="entry name" value="ABC_TRANSPORTER_2"/>
    <property type="match status" value="1"/>
</dbReference>
<evidence type="ECO:0000256" key="1">
    <source>
        <dbReference type="ARBA" id="ARBA00022448"/>
    </source>
</evidence>
<dbReference type="PANTHER" id="PTHR42711">
    <property type="entry name" value="ABC TRANSPORTER ATP-BINDING PROTEIN"/>
    <property type="match status" value="1"/>
</dbReference>
<accession>A0A318S9H5</accession>
<proteinExistence type="predicted"/>
<dbReference type="Proteomes" id="UP000248326">
    <property type="component" value="Unassembled WGS sequence"/>
</dbReference>
<dbReference type="GO" id="GO:0016887">
    <property type="term" value="F:ATP hydrolysis activity"/>
    <property type="evidence" value="ECO:0007669"/>
    <property type="project" value="InterPro"/>
</dbReference>
<dbReference type="Pfam" id="PF00005">
    <property type="entry name" value="ABC_tran"/>
    <property type="match status" value="1"/>
</dbReference>
<evidence type="ECO:0000313" key="6">
    <source>
        <dbReference type="Proteomes" id="UP000248326"/>
    </source>
</evidence>
<dbReference type="RefSeq" id="WP_110885338.1">
    <property type="nucleotide sequence ID" value="NZ_QJSX01000002.1"/>
</dbReference>
<keyword evidence="1" id="KW-0813">Transport</keyword>
<dbReference type="PANTHER" id="PTHR42711:SF16">
    <property type="entry name" value="ABC TRANSPORTER ATP-BINDING PROTEIN"/>
    <property type="match status" value="1"/>
</dbReference>
<gene>
    <name evidence="5" type="ORF">DES52_102155</name>
</gene>
<dbReference type="EMBL" id="QJSX01000002">
    <property type="protein sequence ID" value="PYE55790.1"/>
    <property type="molecule type" value="Genomic_DNA"/>
</dbReference>
<feature type="domain" description="ABC transporter" evidence="4">
    <location>
        <begin position="4"/>
        <end position="234"/>
    </location>
</feature>
<organism evidence="5 6">
    <name type="scientific">Deinococcus yavapaiensis KR-236</name>
    <dbReference type="NCBI Taxonomy" id="694435"/>
    <lineage>
        <taxon>Bacteria</taxon>
        <taxon>Thermotogati</taxon>
        <taxon>Deinococcota</taxon>
        <taxon>Deinococci</taxon>
        <taxon>Deinococcales</taxon>
        <taxon>Deinococcaceae</taxon>
        <taxon>Deinococcus</taxon>
    </lineage>
</organism>
<reference evidence="5 6" key="1">
    <citation type="submission" date="2018-06" db="EMBL/GenBank/DDBJ databases">
        <title>Genomic Encyclopedia of Type Strains, Phase IV (KMG-IV): sequencing the most valuable type-strain genomes for metagenomic binning, comparative biology and taxonomic classification.</title>
        <authorList>
            <person name="Goeker M."/>
        </authorList>
    </citation>
    <scope>NUCLEOTIDE SEQUENCE [LARGE SCALE GENOMIC DNA]</scope>
    <source>
        <strain evidence="5 6">DSM 18048</strain>
    </source>
</reference>
<dbReference type="SUPFAM" id="SSF52540">
    <property type="entry name" value="P-loop containing nucleoside triphosphate hydrolases"/>
    <property type="match status" value="1"/>
</dbReference>
<keyword evidence="3 5" id="KW-0067">ATP-binding</keyword>